<protein>
    <submittedName>
        <fullName evidence="3">Type II CAAX endopeptidase family protein</fullName>
    </submittedName>
</protein>
<name>A0ABV3PYS5_9BACL</name>
<reference evidence="3 4" key="1">
    <citation type="journal article" date="1979" name="Int. J. Syst. Evol. Microbiol.">
        <title>Bacillus globisporus subsp. marinus subsp. nov.</title>
        <authorList>
            <person name="Liu H."/>
        </authorList>
    </citation>
    <scope>NUCLEOTIDE SEQUENCE [LARGE SCALE GENOMIC DNA]</scope>
    <source>
        <strain evidence="3 4">DSM 1297</strain>
    </source>
</reference>
<evidence type="ECO:0000259" key="2">
    <source>
        <dbReference type="Pfam" id="PF02517"/>
    </source>
</evidence>
<evidence type="ECO:0000313" key="3">
    <source>
        <dbReference type="EMBL" id="MEW9500238.1"/>
    </source>
</evidence>
<feature type="transmembrane region" description="Helical" evidence="1">
    <location>
        <begin position="166"/>
        <end position="185"/>
    </location>
</feature>
<feature type="transmembrane region" description="Helical" evidence="1">
    <location>
        <begin position="20"/>
        <end position="39"/>
    </location>
</feature>
<feature type="transmembrane region" description="Helical" evidence="1">
    <location>
        <begin position="142"/>
        <end position="160"/>
    </location>
</feature>
<keyword evidence="4" id="KW-1185">Reference proteome</keyword>
<organism evidence="3 4">
    <name type="scientific">Jeotgalibacillus marinus</name>
    <dbReference type="NCBI Taxonomy" id="86667"/>
    <lineage>
        <taxon>Bacteria</taxon>
        <taxon>Bacillati</taxon>
        <taxon>Bacillota</taxon>
        <taxon>Bacilli</taxon>
        <taxon>Bacillales</taxon>
        <taxon>Caryophanaceae</taxon>
        <taxon>Jeotgalibacillus</taxon>
    </lineage>
</organism>
<dbReference type="RefSeq" id="WP_367777521.1">
    <property type="nucleotide sequence ID" value="NZ_JBFMIA010000001.1"/>
</dbReference>
<evidence type="ECO:0000256" key="1">
    <source>
        <dbReference type="SAM" id="Phobius"/>
    </source>
</evidence>
<evidence type="ECO:0000313" key="4">
    <source>
        <dbReference type="Proteomes" id="UP001556040"/>
    </source>
</evidence>
<feature type="transmembrane region" description="Helical" evidence="1">
    <location>
        <begin position="51"/>
        <end position="73"/>
    </location>
</feature>
<sequence length="204" mass="23357">MNKQQKVIQQLSDKQIYHHVLLTQLILIVIAVVLGIFLFQDFQSFLTVLKLDFFVVLIGVVAGLLVVTIDIWLMKALPKHYYDDGGVNKKLFSSLSPAKIAFLTLCIAISEEVLFRGVIHTNSGIVVASFVFAFVHFRYFAHWFLALNILILSFFIGGIYEWTESLWATIILHFIVDCILGLYLLKLSRHNKREEGESHETRSI</sequence>
<accession>A0ABV3PYS5</accession>
<feature type="transmembrane region" description="Helical" evidence="1">
    <location>
        <begin position="117"/>
        <end position="135"/>
    </location>
</feature>
<dbReference type="Proteomes" id="UP001556040">
    <property type="component" value="Unassembled WGS sequence"/>
</dbReference>
<comment type="caution">
    <text evidence="3">The sequence shown here is derived from an EMBL/GenBank/DDBJ whole genome shotgun (WGS) entry which is preliminary data.</text>
</comment>
<keyword evidence="1" id="KW-1133">Transmembrane helix</keyword>
<feature type="domain" description="CAAX prenyl protease 2/Lysostaphin resistance protein A-like" evidence="2">
    <location>
        <begin position="98"/>
        <end position="178"/>
    </location>
</feature>
<keyword evidence="1" id="KW-0472">Membrane</keyword>
<gene>
    <name evidence="3" type="ORF">AB1471_00310</name>
</gene>
<dbReference type="EMBL" id="JBFMIA010000001">
    <property type="protein sequence ID" value="MEW9500238.1"/>
    <property type="molecule type" value="Genomic_DNA"/>
</dbReference>
<keyword evidence="1" id="KW-0812">Transmembrane</keyword>
<dbReference type="Pfam" id="PF02517">
    <property type="entry name" value="Rce1-like"/>
    <property type="match status" value="1"/>
</dbReference>
<proteinExistence type="predicted"/>
<dbReference type="InterPro" id="IPR003675">
    <property type="entry name" value="Rce1/LyrA-like_dom"/>
</dbReference>